<dbReference type="EMBL" id="BT122721">
    <property type="protein sequence ID" value="ADE76083.1"/>
    <property type="molecule type" value="mRNA"/>
</dbReference>
<proteinExistence type="evidence at transcript level"/>
<evidence type="ECO:0000313" key="1">
    <source>
        <dbReference type="EMBL" id="ADE76083.1"/>
    </source>
</evidence>
<name>D5A964_PICSI</name>
<accession>D5A964</accession>
<sequence>MLFYNTSLHFLCFSVFLSSFLLNTITQFCSSLCTMVWMKIIQ</sequence>
<organism evidence="1">
    <name type="scientific">Picea sitchensis</name>
    <name type="common">Sitka spruce</name>
    <name type="synonym">Pinus sitchensis</name>
    <dbReference type="NCBI Taxonomy" id="3332"/>
    <lineage>
        <taxon>Eukaryota</taxon>
        <taxon>Viridiplantae</taxon>
        <taxon>Streptophyta</taxon>
        <taxon>Embryophyta</taxon>
        <taxon>Tracheophyta</taxon>
        <taxon>Spermatophyta</taxon>
        <taxon>Pinopsida</taxon>
        <taxon>Pinidae</taxon>
        <taxon>Conifers I</taxon>
        <taxon>Pinales</taxon>
        <taxon>Pinaceae</taxon>
        <taxon>Picea</taxon>
    </lineage>
</organism>
<protein>
    <submittedName>
        <fullName evidence="1">Uncharacterized protein</fullName>
    </submittedName>
</protein>
<dbReference type="AlphaFoldDB" id="D5A964"/>
<reference evidence="1" key="1">
    <citation type="submission" date="2010-04" db="EMBL/GenBank/DDBJ databases">
        <authorList>
            <person name="Reid K.E."/>
            <person name="Liao N."/>
            <person name="Chan S."/>
            <person name="Docking R."/>
            <person name="Taylor G."/>
            <person name="Moore R."/>
            <person name="Mayo M."/>
            <person name="Munro S."/>
            <person name="King J."/>
            <person name="Yanchuk A."/>
            <person name="Holt R."/>
            <person name="Jones S."/>
            <person name="Marra M."/>
            <person name="Ritland C.E."/>
            <person name="Ritland K."/>
            <person name="Bohlmann J."/>
        </authorList>
    </citation>
    <scope>NUCLEOTIDE SEQUENCE</scope>
    <source>
        <tissue evidence="1">Buds collected with no treatment. Collection October 2007</tissue>
    </source>
</reference>